<dbReference type="SUPFAM" id="SSF56059">
    <property type="entry name" value="Glutathione synthetase ATP-binding domain-like"/>
    <property type="match status" value="1"/>
</dbReference>
<comment type="subcellular location">
    <subcellularLocation>
        <location evidence="1 10">Cytoplasm</location>
    </subcellularLocation>
</comment>
<evidence type="ECO:0000256" key="6">
    <source>
        <dbReference type="ARBA" id="ARBA00022840"/>
    </source>
</evidence>
<dbReference type="EC" id="6.3.2.4" evidence="10"/>
<evidence type="ECO:0000256" key="1">
    <source>
        <dbReference type="ARBA" id="ARBA00004496"/>
    </source>
</evidence>
<dbReference type="AlphaFoldDB" id="A0A1C6T5Q7"/>
<dbReference type="PANTHER" id="PTHR23132:SF23">
    <property type="entry name" value="D-ALANINE--D-ALANINE LIGASE B"/>
    <property type="match status" value="1"/>
</dbReference>
<keyword evidence="5 11" id="KW-0547">Nucleotide-binding</keyword>
<evidence type="ECO:0000256" key="5">
    <source>
        <dbReference type="ARBA" id="ARBA00022741"/>
    </source>
</evidence>
<dbReference type="InterPro" id="IPR011761">
    <property type="entry name" value="ATP-grasp"/>
</dbReference>
<dbReference type="PROSITE" id="PS00843">
    <property type="entry name" value="DALA_DALA_LIGASE_1"/>
    <property type="match status" value="1"/>
</dbReference>
<evidence type="ECO:0000256" key="4">
    <source>
        <dbReference type="ARBA" id="ARBA00022598"/>
    </source>
</evidence>
<dbReference type="UniPathway" id="UPA00219"/>
<dbReference type="PANTHER" id="PTHR23132">
    <property type="entry name" value="D-ALANINE--D-ALANINE LIGASE"/>
    <property type="match status" value="1"/>
</dbReference>
<evidence type="ECO:0000256" key="9">
    <source>
        <dbReference type="ARBA" id="ARBA00023316"/>
    </source>
</evidence>
<dbReference type="EMBL" id="FMHW01000002">
    <property type="protein sequence ID" value="SCL36969.1"/>
    <property type="molecule type" value="Genomic_DNA"/>
</dbReference>
<evidence type="ECO:0000256" key="11">
    <source>
        <dbReference type="PROSITE-ProRule" id="PRU00409"/>
    </source>
</evidence>
<dbReference type="GO" id="GO:0046872">
    <property type="term" value="F:metal ion binding"/>
    <property type="evidence" value="ECO:0007669"/>
    <property type="project" value="InterPro"/>
</dbReference>
<dbReference type="InterPro" id="IPR000291">
    <property type="entry name" value="D-Ala_lig_Van_CS"/>
</dbReference>
<dbReference type="Gene3D" id="3.40.50.20">
    <property type="match status" value="1"/>
</dbReference>
<organism evidence="13 14">
    <name type="scientific">Micromonospora pallida</name>
    <dbReference type="NCBI Taxonomy" id="145854"/>
    <lineage>
        <taxon>Bacteria</taxon>
        <taxon>Bacillati</taxon>
        <taxon>Actinomycetota</taxon>
        <taxon>Actinomycetes</taxon>
        <taxon>Micromonosporales</taxon>
        <taxon>Micromonosporaceae</taxon>
        <taxon>Micromonospora</taxon>
    </lineage>
</organism>
<evidence type="ECO:0000256" key="7">
    <source>
        <dbReference type="ARBA" id="ARBA00022960"/>
    </source>
</evidence>
<dbReference type="RefSeq" id="WP_091647057.1">
    <property type="nucleotide sequence ID" value="NZ_FMHW01000002.1"/>
</dbReference>
<sequence>MRIAVLCGGESSERDVSRASGSAVARALTERRHEVWLVDPAAEDPFLARGLREPAAVPQFAVPRTPPSAADQPALRRRAFATLTRGPVLDLLRDVDIVFLALHGGWGEDGHLQGLLEMAGIRFTGASSSVCATAWRKDHTCLVLRGAGVPVAEQVRYRPAHEDLPIAAKRLVDAGPVVVKPAADGSSVSVRLVELLTDLAPAPGDADDLVIEPFLPGREFTVSVVGDLVLPVAEIELGSPLFDYEAKYQPGVVREVCPAEIDLSLSHTLQDLAGRAHGALGFGPNGYCRVDFRCDSEGAPMCLEVNALPGLTPSSLLPLAAGAAGMDFPDLVERLVGLALR</sequence>
<dbReference type="HAMAP" id="MF_00047">
    <property type="entry name" value="Dala_Dala_lig"/>
    <property type="match status" value="1"/>
</dbReference>
<dbReference type="OrthoDB" id="9813261at2"/>
<reference evidence="14" key="1">
    <citation type="submission" date="2016-06" db="EMBL/GenBank/DDBJ databases">
        <authorList>
            <person name="Varghese N."/>
            <person name="Submissions Spin"/>
        </authorList>
    </citation>
    <scope>NUCLEOTIDE SEQUENCE [LARGE SCALE GENOMIC DNA]</scope>
    <source>
        <strain evidence="14">DSM 43817</strain>
    </source>
</reference>
<evidence type="ECO:0000256" key="3">
    <source>
        <dbReference type="ARBA" id="ARBA00022490"/>
    </source>
</evidence>
<comment type="pathway">
    <text evidence="10">Cell wall biogenesis; peptidoglycan biosynthesis.</text>
</comment>
<feature type="domain" description="ATP-grasp" evidence="12">
    <location>
        <begin position="141"/>
        <end position="337"/>
    </location>
</feature>
<dbReference type="Pfam" id="PF01820">
    <property type="entry name" value="Dala_Dala_lig_N"/>
    <property type="match status" value="1"/>
</dbReference>
<dbReference type="GO" id="GO:0008360">
    <property type="term" value="P:regulation of cell shape"/>
    <property type="evidence" value="ECO:0007669"/>
    <property type="project" value="UniProtKB-KW"/>
</dbReference>
<dbReference type="SUPFAM" id="SSF52440">
    <property type="entry name" value="PreATP-grasp domain"/>
    <property type="match status" value="1"/>
</dbReference>
<evidence type="ECO:0000313" key="14">
    <source>
        <dbReference type="Proteomes" id="UP000198959"/>
    </source>
</evidence>
<dbReference type="PROSITE" id="PS50975">
    <property type="entry name" value="ATP_GRASP"/>
    <property type="match status" value="1"/>
</dbReference>
<protein>
    <recommendedName>
        <fullName evidence="10">D-alanine--D-alanine ligase</fullName>
        <ecNumber evidence="10">6.3.2.4</ecNumber>
    </recommendedName>
    <alternativeName>
        <fullName evidence="10">D-Ala-D-Ala ligase</fullName>
    </alternativeName>
    <alternativeName>
        <fullName evidence="10">D-alanylalanine synthetase</fullName>
    </alternativeName>
</protein>
<keyword evidence="7 10" id="KW-0133">Cell shape</keyword>
<name>A0A1C6T5Q7_9ACTN</name>
<comment type="similarity">
    <text evidence="2 10">Belongs to the D-alanine--D-alanine ligase family.</text>
</comment>
<dbReference type="GO" id="GO:0071555">
    <property type="term" value="P:cell wall organization"/>
    <property type="evidence" value="ECO:0007669"/>
    <property type="project" value="UniProtKB-KW"/>
</dbReference>
<evidence type="ECO:0000256" key="2">
    <source>
        <dbReference type="ARBA" id="ARBA00010871"/>
    </source>
</evidence>
<evidence type="ECO:0000313" key="13">
    <source>
        <dbReference type="EMBL" id="SCL36969.1"/>
    </source>
</evidence>
<dbReference type="Proteomes" id="UP000198959">
    <property type="component" value="Unassembled WGS sequence"/>
</dbReference>
<dbReference type="InterPro" id="IPR011095">
    <property type="entry name" value="Dala_Dala_lig_C"/>
</dbReference>
<dbReference type="Gene3D" id="3.30.1490.20">
    <property type="entry name" value="ATP-grasp fold, A domain"/>
    <property type="match status" value="1"/>
</dbReference>
<keyword evidence="4 10" id="KW-0436">Ligase</keyword>
<dbReference type="GO" id="GO:0008716">
    <property type="term" value="F:D-alanine-D-alanine ligase activity"/>
    <property type="evidence" value="ECO:0007669"/>
    <property type="project" value="UniProtKB-UniRule"/>
</dbReference>
<dbReference type="Gene3D" id="3.30.470.20">
    <property type="entry name" value="ATP-grasp fold, B domain"/>
    <property type="match status" value="1"/>
</dbReference>
<keyword evidence="14" id="KW-1185">Reference proteome</keyword>
<keyword evidence="6 11" id="KW-0067">ATP-binding</keyword>
<dbReference type="InterPro" id="IPR011127">
    <property type="entry name" value="Dala_Dala_lig_N"/>
</dbReference>
<dbReference type="Pfam" id="PF07478">
    <property type="entry name" value="Dala_Dala_lig_C"/>
    <property type="match status" value="1"/>
</dbReference>
<evidence type="ECO:0000259" key="12">
    <source>
        <dbReference type="PROSITE" id="PS50975"/>
    </source>
</evidence>
<proteinExistence type="inferred from homology"/>
<keyword evidence="3 10" id="KW-0963">Cytoplasm</keyword>
<gene>
    <name evidence="10" type="primary">ddl</name>
    <name evidence="13" type="ORF">GA0074692_4509</name>
</gene>
<comment type="function">
    <text evidence="10">Cell wall formation.</text>
</comment>
<dbReference type="GO" id="GO:0009252">
    <property type="term" value="P:peptidoglycan biosynthetic process"/>
    <property type="evidence" value="ECO:0007669"/>
    <property type="project" value="UniProtKB-UniRule"/>
</dbReference>
<keyword evidence="8 10" id="KW-0573">Peptidoglycan synthesis</keyword>
<accession>A0A1C6T5Q7</accession>
<dbReference type="InterPro" id="IPR013815">
    <property type="entry name" value="ATP_grasp_subdomain_1"/>
</dbReference>
<dbReference type="STRING" id="145854.GA0074692_4509"/>
<keyword evidence="9 10" id="KW-0961">Cell wall biogenesis/degradation</keyword>
<evidence type="ECO:0000256" key="10">
    <source>
        <dbReference type="HAMAP-Rule" id="MF_00047"/>
    </source>
</evidence>
<evidence type="ECO:0000256" key="8">
    <source>
        <dbReference type="ARBA" id="ARBA00022984"/>
    </source>
</evidence>
<dbReference type="GO" id="GO:0005829">
    <property type="term" value="C:cytosol"/>
    <property type="evidence" value="ECO:0007669"/>
    <property type="project" value="TreeGrafter"/>
</dbReference>
<dbReference type="GO" id="GO:0005524">
    <property type="term" value="F:ATP binding"/>
    <property type="evidence" value="ECO:0007669"/>
    <property type="project" value="UniProtKB-UniRule"/>
</dbReference>
<dbReference type="InterPro" id="IPR005905">
    <property type="entry name" value="D_ala_D_ala"/>
</dbReference>
<comment type="catalytic activity">
    <reaction evidence="10">
        <text>2 D-alanine + ATP = D-alanyl-D-alanine + ADP + phosphate + H(+)</text>
        <dbReference type="Rhea" id="RHEA:11224"/>
        <dbReference type="ChEBI" id="CHEBI:15378"/>
        <dbReference type="ChEBI" id="CHEBI:30616"/>
        <dbReference type="ChEBI" id="CHEBI:43474"/>
        <dbReference type="ChEBI" id="CHEBI:57416"/>
        <dbReference type="ChEBI" id="CHEBI:57822"/>
        <dbReference type="ChEBI" id="CHEBI:456216"/>
        <dbReference type="EC" id="6.3.2.4"/>
    </reaction>
</comment>
<dbReference type="InterPro" id="IPR016185">
    <property type="entry name" value="PreATP-grasp_dom_sf"/>
</dbReference>